<organism evidence="1">
    <name type="scientific">Siphoviridae sp. ctNDP2</name>
    <dbReference type="NCBI Taxonomy" id="2826265"/>
    <lineage>
        <taxon>Viruses</taxon>
        <taxon>Duplodnaviria</taxon>
        <taxon>Heunggongvirae</taxon>
        <taxon>Uroviricota</taxon>
        <taxon>Caudoviricetes</taxon>
    </lineage>
</organism>
<dbReference type="EMBL" id="BK015150">
    <property type="protein sequence ID" value="DAD93027.1"/>
    <property type="molecule type" value="Genomic_DNA"/>
</dbReference>
<evidence type="ECO:0000313" key="1">
    <source>
        <dbReference type="EMBL" id="DAD93027.1"/>
    </source>
</evidence>
<reference evidence="1" key="1">
    <citation type="journal article" date="2021" name="Proc. Natl. Acad. Sci. U.S.A.">
        <title>A Catalog of Tens of Thousands of Viruses from Human Metagenomes Reveals Hidden Associations with Chronic Diseases.</title>
        <authorList>
            <person name="Tisza M.J."/>
            <person name="Buck C.B."/>
        </authorList>
    </citation>
    <scope>NUCLEOTIDE SEQUENCE</scope>
    <source>
        <strain evidence="1">CtNDP2</strain>
    </source>
</reference>
<accession>A0A8S5NG10</accession>
<proteinExistence type="predicted"/>
<protein>
    <submittedName>
        <fullName evidence="1">Uncharacterized protein</fullName>
    </submittedName>
</protein>
<sequence>MDENNSTNMRMTAEVWNALADMMNVAQLDNFIENLNFIQDKLVSDEVVTNSVDDFGGPGKVLLMLNAFKRMSNLFETMKIALKAKGGAA</sequence>
<name>A0A8S5NG10_9CAUD</name>